<reference evidence="1 2" key="1">
    <citation type="submission" date="2024-01" db="EMBL/GenBank/DDBJ databases">
        <authorList>
            <person name="Waweru B."/>
        </authorList>
    </citation>
    <scope>NUCLEOTIDE SEQUENCE [LARGE SCALE GENOMIC DNA]</scope>
</reference>
<dbReference type="Proteomes" id="UP001314170">
    <property type="component" value="Unassembled WGS sequence"/>
</dbReference>
<organism evidence="1 2">
    <name type="scientific">Dovyalis caffra</name>
    <dbReference type="NCBI Taxonomy" id="77055"/>
    <lineage>
        <taxon>Eukaryota</taxon>
        <taxon>Viridiplantae</taxon>
        <taxon>Streptophyta</taxon>
        <taxon>Embryophyta</taxon>
        <taxon>Tracheophyta</taxon>
        <taxon>Spermatophyta</taxon>
        <taxon>Magnoliopsida</taxon>
        <taxon>eudicotyledons</taxon>
        <taxon>Gunneridae</taxon>
        <taxon>Pentapetalae</taxon>
        <taxon>rosids</taxon>
        <taxon>fabids</taxon>
        <taxon>Malpighiales</taxon>
        <taxon>Salicaceae</taxon>
        <taxon>Flacourtieae</taxon>
        <taxon>Dovyalis</taxon>
    </lineage>
</organism>
<protein>
    <submittedName>
        <fullName evidence="1">Uncharacterized protein</fullName>
    </submittedName>
</protein>
<evidence type="ECO:0000313" key="1">
    <source>
        <dbReference type="EMBL" id="CAK7356635.1"/>
    </source>
</evidence>
<name>A0AAV1SRH0_9ROSI</name>
<dbReference type="EMBL" id="CAWUPB010001197">
    <property type="protein sequence ID" value="CAK7356635.1"/>
    <property type="molecule type" value="Genomic_DNA"/>
</dbReference>
<dbReference type="AlphaFoldDB" id="A0AAV1SRH0"/>
<proteinExistence type="predicted"/>
<evidence type="ECO:0000313" key="2">
    <source>
        <dbReference type="Proteomes" id="UP001314170"/>
    </source>
</evidence>
<accession>A0AAV1SRH0</accession>
<sequence length="76" mass="8531">MTGQIRLIGRSHERQKWGLYASKNTIKGQHHKLDMGQIDLGNKNGINCLASSTEMYGNFQQSHPCNLRFPVNSTTA</sequence>
<comment type="caution">
    <text evidence="1">The sequence shown here is derived from an EMBL/GenBank/DDBJ whole genome shotgun (WGS) entry which is preliminary data.</text>
</comment>
<keyword evidence="2" id="KW-1185">Reference proteome</keyword>
<gene>
    <name evidence="1" type="ORF">DCAF_LOCUS26908</name>
</gene>